<evidence type="ECO:0000313" key="2">
    <source>
        <dbReference type="EMBL" id="QKJ30473.1"/>
    </source>
</evidence>
<dbReference type="CDD" id="cd04186">
    <property type="entry name" value="GT_2_like_c"/>
    <property type="match status" value="1"/>
</dbReference>
<dbReference type="RefSeq" id="WP_173415148.1">
    <property type="nucleotide sequence ID" value="NZ_CP054139.1"/>
</dbReference>
<dbReference type="EMBL" id="CP054139">
    <property type="protein sequence ID" value="QKJ30473.1"/>
    <property type="molecule type" value="Genomic_DNA"/>
</dbReference>
<dbReference type="SUPFAM" id="SSF53448">
    <property type="entry name" value="Nucleotide-diphospho-sugar transferases"/>
    <property type="match status" value="1"/>
</dbReference>
<dbReference type="InterPro" id="IPR029044">
    <property type="entry name" value="Nucleotide-diphossugar_trans"/>
</dbReference>
<dbReference type="Gene3D" id="3.90.550.10">
    <property type="entry name" value="Spore Coat Polysaccharide Biosynthesis Protein SpsA, Chain A"/>
    <property type="match status" value="1"/>
</dbReference>
<reference evidence="2 3" key="1">
    <citation type="submission" date="2020-05" db="EMBL/GenBank/DDBJ databases">
        <title>Mucilaginibacter mali sp. nov.</title>
        <authorList>
            <person name="Kim H.S."/>
            <person name="Lee K.C."/>
            <person name="Suh M.K."/>
            <person name="Kim J.-S."/>
            <person name="Han K.-I."/>
            <person name="Eom M.K."/>
            <person name="Shin Y.K."/>
            <person name="Lee J.-S."/>
        </authorList>
    </citation>
    <scope>NUCLEOTIDE SEQUENCE [LARGE SCALE GENOMIC DNA]</scope>
    <source>
        <strain evidence="2 3">G2-14</strain>
    </source>
</reference>
<dbReference type="Proteomes" id="UP000505355">
    <property type="component" value="Chromosome"/>
</dbReference>
<keyword evidence="3" id="KW-1185">Reference proteome</keyword>
<evidence type="ECO:0000259" key="1">
    <source>
        <dbReference type="Pfam" id="PF00535"/>
    </source>
</evidence>
<dbReference type="KEGG" id="mmab:HQ865_12125"/>
<organism evidence="2 3">
    <name type="scientific">Mucilaginibacter mali</name>
    <dbReference type="NCBI Taxonomy" id="2740462"/>
    <lineage>
        <taxon>Bacteria</taxon>
        <taxon>Pseudomonadati</taxon>
        <taxon>Bacteroidota</taxon>
        <taxon>Sphingobacteriia</taxon>
        <taxon>Sphingobacteriales</taxon>
        <taxon>Sphingobacteriaceae</taxon>
        <taxon>Mucilaginibacter</taxon>
    </lineage>
</organism>
<accession>A0A7D4TMW9</accession>
<dbReference type="PANTHER" id="PTHR43179">
    <property type="entry name" value="RHAMNOSYLTRANSFERASE WBBL"/>
    <property type="match status" value="1"/>
</dbReference>
<keyword evidence="2" id="KW-0808">Transferase</keyword>
<name>A0A7D4TMW9_9SPHI</name>
<dbReference type="InterPro" id="IPR001173">
    <property type="entry name" value="Glyco_trans_2-like"/>
</dbReference>
<sequence>MKLSIIIVNYNVCVLLRQALNTIIKACAGIEYEIFVVDNASTDNSVKMVTNEFPDVKLIANLKNMGFSKANNQALALAKGEYVLLINPDTITKKDTLSKTIEFMDKHPMAGGASVRMINPMGDFLPESKRGLDTQWSIFFKLTGLSKMFSKSRLNDRNHKYWSDEFETAEVDVLGATFMMLRRSVILRTGFFDERFFIYGEDIDLSYRIRRAGFKNYYFPKTYIIHFKGQSMRKYSWSFIRHYYGAMFIFAGKYLLRMPRLQLKGMGAILSPSYEVER</sequence>
<dbReference type="AlphaFoldDB" id="A0A7D4TMW9"/>
<gene>
    <name evidence="2" type="ORF">HQ865_12125</name>
</gene>
<dbReference type="PANTHER" id="PTHR43179:SF7">
    <property type="entry name" value="RHAMNOSYLTRANSFERASE WBBL"/>
    <property type="match status" value="1"/>
</dbReference>
<proteinExistence type="predicted"/>
<protein>
    <submittedName>
        <fullName evidence="2">Glycosyltransferase family 2 protein</fullName>
    </submittedName>
</protein>
<evidence type="ECO:0000313" key="3">
    <source>
        <dbReference type="Proteomes" id="UP000505355"/>
    </source>
</evidence>
<feature type="domain" description="Glycosyltransferase 2-like" evidence="1">
    <location>
        <begin position="4"/>
        <end position="140"/>
    </location>
</feature>
<dbReference type="Pfam" id="PF00535">
    <property type="entry name" value="Glycos_transf_2"/>
    <property type="match status" value="1"/>
</dbReference>
<dbReference type="GO" id="GO:0016740">
    <property type="term" value="F:transferase activity"/>
    <property type="evidence" value="ECO:0007669"/>
    <property type="project" value="UniProtKB-KW"/>
</dbReference>